<dbReference type="InterPro" id="IPR002156">
    <property type="entry name" value="RNaseH_domain"/>
</dbReference>
<dbReference type="Gene3D" id="3.30.420.10">
    <property type="entry name" value="Ribonuclease H-like superfamily/Ribonuclease H"/>
    <property type="match status" value="1"/>
</dbReference>
<comment type="function">
    <text evidence="2 11">Endonuclease that specifically degrades the RNA of RNA-DNA hybrids.</text>
</comment>
<feature type="binding site" evidence="11">
    <location>
        <position position="135"/>
    </location>
    <ligand>
        <name>Mg(2+)</name>
        <dbReference type="ChEBI" id="CHEBI:18420"/>
        <label>2</label>
    </ligand>
</feature>
<feature type="domain" description="RNase H type-1" evidence="12">
    <location>
        <begin position="1"/>
        <end position="143"/>
    </location>
</feature>
<reference evidence="13 14" key="1">
    <citation type="submission" date="2019-01" db="EMBL/GenBank/DDBJ databases">
        <authorList>
            <person name="Brito A."/>
        </authorList>
    </citation>
    <scope>NUCLEOTIDE SEQUENCE [LARGE SCALE GENOMIC DNA]</scope>
    <source>
        <strain evidence="13">1</strain>
    </source>
</reference>
<dbReference type="CDD" id="cd09278">
    <property type="entry name" value="RNase_HI_prokaryote_like"/>
    <property type="match status" value="1"/>
</dbReference>
<dbReference type="Proteomes" id="UP000320055">
    <property type="component" value="Unassembled WGS sequence"/>
</dbReference>
<keyword evidence="8 11" id="KW-0255">Endonuclease</keyword>
<gene>
    <name evidence="11 13" type="primary">rnhA</name>
    <name evidence="13" type="ORF">H1P_930008</name>
</gene>
<evidence type="ECO:0000256" key="5">
    <source>
        <dbReference type="ARBA" id="ARBA00012180"/>
    </source>
</evidence>
<keyword evidence="7 11" id="KW-0479">Metal-binding</keyword>
<dbReference type="SUPFAM" id="SSF53098">
    <property type="entry name" value="Ribonuclease H-like"/>
    <property type="match status" value="1"/>
</dbReference>
<dbReference type="FunFam" id="3.30.420.10:FF:000089">
    <property type="entry name" value="Ribonuclease H"/>
    <property type="match status" value="1"/>
</dbReference>
<dbReference type="InterPro" id="IPR050092">
    <property type="entry name" value="RNase_H"/>
</dbReference>
<feature type="binding site" evidence="11">
    <location>
        <position position="70"/>
    </location>
    <ligand>
        <name>Mg(2+)</name>
        <dbReference type="ChEBI" id="CHEBI:18420"/>
        <label>1</label>
    </ligand>
</feature>
<evidence type="ECO:0000313" key="13">
    <source>
        <dbReference type="EMBL" id="VEP18838.1"/>
    </source>
</evidence>
<keyword evidence="9 11" id="KW-0378">Hydrolase</keyword>
<evidence type="ECO:0000256" key="7">
    <source>
        <dbReference type="ARBA" id="ARBA00022723"/>
    </source>
</evidence>
<dbReference type="InterPro" id="IPR012337">
    <property type="entry name" value="RNaseH-like_sf"/>
</dbReference>
<dbReference type="PANTHER" id="PTHR10642">
    <property type="entry name" value="RIBONUCLEASE H1"/>
    <property type="match status" value="1"/>
</dbReference>
<dbReference type="PANTHER" id="PTHR10642:SF26">
    <property type="entry name" value="RIBONUCLEASE H1"/>
    <property type="match status" value="1"/>
</dbReference>
<evidence type="ECO:0000256" key="10">
    <source>
        <dbReference type="ARBA" id="ARBA00022842"/>
    </source>
</evidence>
<evidence type="ECO:0000256" key="8">
    <source>
        <dbReference type="ARBA" id="ARBA00022759"/>
    </source>
</evidence>
<dbReference type="GO" id="GO:0003676">
    <property type="term" value="F:nucleic acid binding"/>
    <property type="evidence" value="ECO:0007669"/>
    <property type="project" value="InterPro"/>
</dbReference>
<protein>
    <recommendedName>
        <fullName evidence="5 11">Ribonuclease H</fullName>
        <shortName evidence="11">RNase H</shortName>
        <ecNumber evidence="5 11">3.1.26.4</ecNumber>
    </recommendedName>
</protein>
<evidence type="ECO:0000256" key="9">
    <source>
        <dbReference type="ARBA" id="ARBA00022801"/>
    </source>
</evidence>
<dbReference type="GO" id="GO:0043137">
    <property type="term" value="P:DNA replication, removal of RNA primer"/>
    <property type="evidence" value="ECO:0007669"/>
    <property type="project" value="TreeGrafter"/>
</dbReference>
<evidence type="ECO:0000259" key="12">
    <source>
        <dbReference type="PROSITE" id="PS50879"/>
    </source>
</evidence>
<keyword evidence="11" id="KW-0963">Cytoplasm</keyword>
<feature type="binding site" evidence="11">
    <location>
        <position position="10"/>
    </location>
    <ligand>
        <name>Mg(2+)</name>
        <dbReference type="ChEBI" id="CHEBI:18420"/>
        <label>2</label>
    </ligand>
</feature>
<evidence type="ECO:0000256" key="11">
    <source>
        <dbReference type="HAMAP-Rule" id="MF_00042"/>
    </source>
</evidence>
<proteinExistence type="inferred from homology"/>
<dbReference type="EMBL" id="CAACVJ010000702">
    <property type="protein sequence ID" value="VEP18838.1"/>
    <property type="molecule type" value="Genomic_DNA"/>
</dbReference>
<organism evidence="13 14">
    <name type="scientific">Hyella patelloides LEGE 07179</name>
    <dbReference type="NCBI Taxonomy" id="945734"/>
    <lineage>
        <taxon>Bacteria</taxon>
        <taxon>Bacillati</taxon>
        <taxon>Cyanobacteriota</taxon>
        <taxon>Cyanophyceae</taxon>
        <taxon>Pleurocapsales</taxon>
        <taxon>Hyellaceae</taxon>
        <taxon>Hyella</taxon>
    </lineage>
</organism>
<keyword evidence="14" id="KW-1185">Reference proteome</keyword>
<dbReference type="Pfam" id="PF00075">
    <property type="entry name" value="RNase_H"/>
    <property type="match status" value="1"/>
</dbReference>
<comment type="subcellular location">
    <subcellularLocation>
        <location evidence="11">Cytoplasm</location>
    </subcellularLocation>
</comment>
<comment type="catalytic activity">
    <reaction evidence="1 11">
        <text>Endonucleolytic cleavage to 5'-phosphomonoester.</text>
        <dbReference type="EC" id="3.1.26.4"/>
    </reaction>
</comment>
<dbReference type="InterPro" id="IPR022892">
    <property type="entry name" value="RNaseHI"/>
</dbReference>
<dbReference type="InterPro" id="IPR036397">
    <property type="entry name" value="RNaseH_sf"/>
</dbReference>
<dbReference type="RefSeq" id="WP_144868363.1">
    <property type="nucleotide sequence ID" value="NZ_LR213850.1"/>
</dbReference>
<evidence type="ECO:0000256" key="6">
    <source>
        <dbReference type="ARBA" id="ARBA00022722"/>
    </source>
</evidence>
<evidence type="ECO:0000256" key="1">
    <source>
        <dbReference type="ARBA" id="ARBA00000077"/>
    </source>
</evidence>
<comment type="similarity">
    <text evidence="3 11">Belongs to the RNase H family.</text>
</comment>
<dbReference type="GO" id="GO:0004523">
    <property type="term" value="F:RNA-DNA hybrid ribonuclease activity"/>
    <property type="evidence" value="ECO:0007669"/>
    <property type="project" value="UniProtKB-UniRule"/>
</dbReference>
<feature type="binding site" evidence="11">
    <location>
        <position position="48"/>
    </location>
    <ligand>
        <name>Mg(2+)</name>
        <dbReference type="ChEBI" id="CHEBI:18420"/>
        <label>1</label>
    </ligand>
</feature>
<keyword evidence="6 11" id="KW-0540">Nuclease</keyword>
<dbReference type="AlphaFoldDB" id="A0A563W586"/>
<evidence type="ECO:0000256" key="4">
    <source>
        <dbReference type="ARBA" id="ARBA00011245"/>
    </source>
</evidence>
<accession>A0A563W586</accession>
<feature type="binding site" evidence="11">
    <location>
        <position position="10"/>
    </location>
    <ligand>
        <name>Mg(2+)</name>
        <dbReference type="ChEBI" id="CHEBI:18420"/>
        <label>1</label>
    </ligand>
</feature>
<comment type="subunit">
    <text evidence="4 11">Monomer.</text>
</comment>
<evidence type="ECO:0000256" key="3">
    <source>
        <dbReference type="ARBA" id="ARBA00005300"/>
    </source>
</evidence>
<evidence type="ECO:0000313" key="14">
    <source>
        <dbReference type="Proteomes" id="UP000320055"/>
    </source>
</evidence>
<dbReference type="PROSITE" id="PS50879">
    <property type="entry name" value="RNASE_H_1"/>
    <property type="match status" value="1"/>
</dbReference>
<dbReference type="OrthoDB" id="7845843at2"/>
<dbReference type="GO" id="GO:0005737">
    <property type="term" value="C:cytoplasm"/>
    <property type="evidence" value="ECO:0007669"/>
    <property type="project" value="UniProtKB-SubCell"/>
</dbReference>
<dbReference type="HAMAP" id="MF_00042">
    <property type="entry name" value="RNase_H"/>
    <property type="match status" value="1"/>
</dbReference>
<evidence type="ECO:0000256" key="2">
    <source>
        <dbReference type="ARBA" id="ARBA00004065"/>
    </source>
</evidence>
<dbReference type="EC" id="3.1.26.4" evidence="5 11"/>
<keyword evidence="10 11" id="KW-0460">Magnesium</keyword>
<dbReference type="NCBIfam" id="NF001236">
    <property type="entry name" value="PRK00203.1"/>
    <property type="match status" value="1"/>
</dbReference>
<sequence length="155" mass="17054">MSKEVTIYTDGACTGNPGAGGYGAVLIYNGHRQEISGGYKLTTNNRMEMMAAIAALKSLKEDCTVTLHSDSKYLVDAVTKGWAKKWQANGWKRNKKDKAKNPDLWQEILDLCQQHQVDFVWVKGHAGIPENERCDELAVAAAKQPNLPADNGYGN</sequence>
<comment type="cofactor">
    <cofactor evidence="11">
        <name>Mg(2+)</name>
        <dbReference type="ChEBI" id="CHEBI:18420"/>
    </cofactor>
    <text evidence="11">Binds 1 Mg(2+) ion per subunit. May bind a second metal ion at a regulatory site, or after substrate binding.</text>
</comment>
<dbReference type="GO" id="GO:0000287">
    <property type="term" value="F:magnesium ion binding"/>
    <property type="evidence" value="ECO:0007669"/>
    <property type="project" value="UniProtKB-UniRule"/>
</dbReference>
<name>A0A563W586_9CYAN</name>